<dbReference type="GO" id="GO:0016301">
    <property type="term" value="F:kinase activity"/>
    <property type="evidence" value="ECO:0007669"/>
    <property type="project" value="UniProtKB-KW"/>
</dbReference>
<keyword evidence="2" id="KW-1185">Reference proteome</keyword>
<dbReference type="SUPFAM" id="SSF81901">
    <property type="entry name" value="HCP-like"/>
    <property type="match status" value="1"/>
</dbReference>
<dbReference type="Gene3D" id="1.25.40.10">
    <property type="entry name" value="Tetratricopeptide repeat domain"/>
    <property type="match status" value="1"/>
</dbReference>
<proteinExistence type="predicted"/>
<comment type="caution">
    <text evidence="1">The sequence shown here is derived from an EMBL/GenBank/DDBJ whole genome shotgun (WGS) entry which is preliminary data.</text>
</comment>
<dbReference type="OrthoDB" id="10481073at2759"/>
<keyword evidence="1" id="KW-0418">Kinase</keyword>
<dbReference type="EMBL" id="WTPW01000715">
    <property type="protein sequence ID" value="KAF0485898.1"/>
    <property type="molecule type" value="Genomic_DNA"/>
</dbReference>
<name>A0A8H4AEK8_GIGMA</name>
<reference evidence="1 2" key="1">
    <citation type="journal article" date="2019" name="Environ. Microbiol.">
        <title>At the nexus of three kingdoms: the genome of the mycorrhizal fungus Gigaspora margarita provides insights into plant, endobacterial and fungal interactions.</title>
        <authorList>
            <person name="Venice F."/>
            <person name="Ghignone S."/>
            <person name="Salvioli di Fossalunga A."/>
            <person name="Amselem J."/>
            <person name="Novero M."/>
            <person name="Xianan X."/>
            <person name="Sedzielewska Toro K."/>
            <person name="Morin E."/>
            <person name="Lipzen A."/>
            <person name="Grigoriev I.V."/>
            <person name="Henrissat B."/>
            <person name="Martin F.M."/>
            <person name="Bonfante P."/>
        </authorList>
    </citation>
    <scope>NUCLEOTIDE SEQUENCE [LARGE SCALE GENOMIC DNA]</scope>
    <source>
        <strain evidence="1 2">BEG34</strain>
    </source>
</reference>
<evidence type="ECO:0000313" key="2">
    <source>
        <dbReference type="Proteomes" id="UP000439903"/>
    </source>
</evidence>
<sequence length="137" mass="15749">MSGDSILENDYPKIEKETPKEEIVPVIPLKDEKKILFKPENHSESQCRYAVSLLGDLGKETSKNAKDKLCKEIICYFELAANNPKNRISNAMYYLGDIYMVDKLRVKKDEEHGLNYLKLAANVNKERAIALLKKLFK</sequence>
<evidence type="ECO:0000313" key="1">
    <source>
        <dbReference type="EMBL" id="KAF0485898.1"/>
    </source>
</evidence>
<organism evidence="1 2">
    <name type="scientific">Gigaspora margarita</name>
    <dbReference type="NCBI Taxonomy" id="4874"/>
    <lineage>
        <taxon>Eukaryota</taxon>
        <taxon>Fungi</taxon>
        <taxon>Fungi incertae sedis</taxon>
        <taxon>Mucoromycota</taxon>
        <taxon>Glomeromycotina</taxon>
        <taxon>Glomeromycetes</taxon>
        <taxon>Diversisporales</taxon>
        <taxon>Gigasporaceae</taxon>
        <taxon>Gigaspora</taxon>
    </lineage>
</organism>
<accession>A0A8H4AEK8</accession>
<dbReference type="AlphaFoldDB" id="A0A8H4AEK8"/>
<dbReference type="InterPro" id="IPR011990">
    <property type="entry name" value="TPR-like_helical_dom_sf"/>
</dbReference>
<gene>
    <name evidence="1" type="ORF">F8M41_022730</name>
</gene>
<keyword evidence="1" id="KW-0808">Transferase</keyword>
<dbReference type="Proteomes" id="UP000439903">
    <property type="component" value="Unassembled WGS sequence"/>
</dbReference>
<protein>
    <submittedName>
        <fullName evidence="1">Kinase-like protein</fullName>
    </submittedName>
</protein>